<name>A0ABU3CS39_9FLAO</name>
<accession>A0ABU3CS39</accession>
<protein>
    <submittedName>
        <fullName evidence="1">Quinoprotein amine dehydrogenase</fullName>
    </submittedName>
</protein>
<comment type="caution">
    <text evidence="1">The sequence shown here is derived from an EMBL/GenBank/DDBJ whole genome shotgun (WGS) entry which is preliminary data.</text>
</comment>
<dbReference type="Pfam" id="PF16819">
    <property type="entry name" value="DUF5074"/>
    <property type="match status" value="1"/>
</dbReference>
<dbReference type="Gene3D" id="2.130.10.10">
    <property type="entry name" value="YVTN repeat-like/Quinoprotein amine dehydrogenase"/>
    <property type="match status" value="1"/>
</dbReference>
<gene>
    <name evidence="1" type="ORF">RM529_03355</name>
</gene>
<dbReference type="SUPFAM" id="SSF51004">
    <property type="entry name" value="C-terminal (heme d1) domain of cytochrome cd1-nitrite reductase"/>
    <property type="match status" value="1"/>
</dbReference>
<sequence length="346" mass="38057">MKINKFLAFTALTGSLIFSSCSSDDDFNEPEPQPEGGYSEGVIILNEGSQSQGTVSFLDEEFSSVENNIFESVNPGMGLGGYLQSIFFDGDLAYIISNGSNLITVVDRYTFEYVASVDSGLNIPYYGVAHNGKAYVSNLAGFDTGEDDYIAVIDLETLEVEQTLVAGTYLDKVLEEDGLIYVQGSSFGNGNSVHVFDPSSNSISYTFTTNQGLSSFEIEDDNLYALSGSQLQVFDINSHEEISTINFPEDITSPQNLDIEDDMIYFTASKSVYMMAEDATEFPEESLFDLDEVTTLYSFEVEDDIIWTGDARDYSSAGAVRLYSLSGELMNEFSVGINPNSFYFND</sequence>
<evidence type="ECO:0000313" key="1">
    <source>
        <dbReference type="EMBL" id="MDT0649163.1"/>
    </source>
</evidence>
<dbReference type="EMBL" id="JAVRHP010000010">
    <property type="protein sequence ID" value="MDT0649163.1"/>
    <property type="molecule type" value="Genomic_DNA"/>
</dbReference>
<dbReference type="PROSITE" id="PS51257">
    <property type="entry name" value="PROKAR_LIPOPROTEIN"/>
    <property type="match status" value="1"/>
</dbReference>
<reference evidence="1 2" key="1">
    <citation type="submission" date="2023-09" db="EMBL/GenBank/DDBJ databases">
        <authorList>
            <person name="Rey-Velasco X."/>
        </authorList>
    </citation>
    <scope>NUCLEOTIDE SEQUENCE [LARGE SCALE GENOMIC DNA]</scope>
    <source>
        <strain evidence="1 2">F297</strain>
    </source>
</reference>
<keyword evidence="2" id="KW-1185">Reference proteome</keyword>
<evidence type="ECO:0000313" key="2">
    <source>
        <dbReference type="Proteomes" id="UP001248819"/>
    </source>
</evidence>
<organism evidence="1 2">
    <name type="scientific">Autumnicola edwardsiae</name>
    <dbReference type="NCBI Taxonomy" id="3075594"/>
    <lineage>
        <taxon>Bacteria</taxon>
        <taxon>Pseudomonadati</taxon>
        <taxon>Bacteroidota</taxon>
        <taxon>Flavobacteriia</taxon>
        <taxon>Flavobacteriales</taxon>
        <taxon>Flavobacteriaceae</taxon>
        <taxon>Autumnicola</taxon>
    </lineage>
</organism>
<dbReference type="InterPro" id="IPR011048">
    <property type="entry name" value="Haem_d1_sf"/>
</dbReference>
<dbReference type="PANTHER" id="PTHR47197:SF3">
    <property type="entry name" value="DIHYDRO-HEME D1 DEHYDROGENASE"/>
    <property type="match status" value="1"/>
</dbReference>
<dbReference type="InterPro" id="IPR051200">
    <property type="entry name" value="Host-pathogen_enzymatic-act"/>
</dbReference>
<dbReference type="InterPro" id="IPR015943">
    <property type="entry name" value="WD40/YVTN_repeat-like_dom_sf"/>
</dbReference>
<dbReference type="RefSeq" id="WP_311483340.1">
    <property type="nucleotide sequence ID" value="NZ_JAVRHP010000010.1"/>
</dbReference>
<proteinExistence type="predicted"/>
<dbReference type="PANTHER" id="PTHR47197">
    <property type="entry name" value="PROTEIN NIRF"/>
    <property type="match status" value="1"/>
</dbReference>
<dbReference type="Proteomes" id="UP001248819">
    <property type="component" value="Unassembled WGS sequence"/>
</dbReference>
<dbReference type="InterPro" id="IPR031815">
    <property type="entry name" value="DUF5074"/>
</dbReference>